<evidence type="ECO:0000259" key="9">
    <source>
        <dbReference type="Pfam" id="PF01931"/>
    </source>
</evidence>
<dbReference type="KEGG" id="vos:KNV97_21710"/>
<dbReference type="InterPro" id="IPR002786">
    <property type="entry name" value="Non_canon_purine_NTPase"/>
</dbReference>
<keyword evidence="5 8" id="KW-0546">Nucleotide metabolism</keyword>
<evidence type="ECO:0000256" key="4">
    <source>
        <dbReference type="ARBA" id="ARBA00022842"/>
    </source>
</evidence>
<comment type="catalytic activity">
    <reaction evidence="8">
        <text>XTP + H2O = XDP + phosphate + H(+)</text>
        <dbReference type="Rhea" id="RHEA:28406"/>
        <dbReference type="ChEBI" id="CHEBI:15377"/>
        <dbReference type="ChEBI" id="CHEBI:15378"/>
        <dbReference type="ChEBI" id="CHEBI:43474"/>
        <dbReference type="ChEBI" id="CHEBI:59884"/>
        <dbReference type="ChEBI" id="CHEBI:61314"/>
        <dbReference type="EC" id="3.6.1.73"/>
    </reaction>
</comment>
<feature type="domain" description="Non-canonical purine NTP phosphatase/PRRC1" evidence="9">
    <location>
        <begin position="7"/>
        <end position="166"/>
    </location>
</feature>
<dbReference type="AlphaFoldDB" id="A0A975YNU7"/>
<dbReference type="Pfam" id="PF01931">
    <property type="entry name" value="NTPase_I-T"/>
    <property type="match status" value="1"/>
</dbReference>
<evidence type="ECO:0000313" key="10">
    <source>
        <dbReference type="EMBL" id="QXO17911.1"/>
    </source>
</evidence>
<evidence type="ECO:0000256" key="8">
    <source>
        <dbReference type="HAMAP-Rule" id="MF_00648"/>
    </source>
</evidence>
<dbReference type="EMBL" id="CP076643">
    <property type="protein sequence ID" value="QXO17934.1"/>
    <property type="molecule type" value="Genomic_DNA"/>
</dbReference>
<comment type="catalytic activity">
    <reaction evidence="8">
        <text>ITP + H2O = IDP + phosphate + H(+)</text>
        <dbReference type="Rhea" id="RHEA:28330"/>
        <dbReference type="ChEBI" id="CHEBI:15377"/>
        <dbReference type="ChEBI" id="CHEBI:15378"/>
        <dbReference type="ChEBI" id="CHEBI:43474"/>
        <dbReference type="ChEBI" id="CHEBI:58280"/>
        <dbReference type="ChEBI" id="CHEBI:61402"/>
        <dbReference type="EC" id="3.6.1.73"/>
    </reaction>
</comment>
<dbReference type="RefSeq" id="WP_218562745.1">
    <property type="nucleotide sequence ID" value="NZ_CP076643.1"/>
</dbReference>
<evidence type="ECO:0000313" key="11">
    <source>
        <dbReference type="EMBL" id="QXO17934.1"/>
    </source>
</evidence>
<dbReference type="PANTHER" id="PTHR34699:SF2">
    <property type="entry name" value="NON-CANONICAL PURINE NTP PHOSPHATASE_PRRC1 DOMAIN-CONTAINING PROTEIN"/>
    <property type="match status" value="1"/>
</dbReference>
<comment type="caution">
    <text evidence="8">Lacks conserved residue(s) required for the propagation of feature annotation.</text>
</comment>
<dbReference type="KEGG" id="vos:KNV97_06295"/>
<keyword evidence="2 8" id="KW-0547">Nucleotide-binding</keyword>
<dbReference type="HAMAP" id="MF_00648">
    <property type="entry name" value="Non_canon_purine_NTPase_YjjX"/>
    <property type="match status" value="1"/>
</dbReference>
<keyword evidence="6 8" id="KW-0464">Manganese</keyword>
<dbReference type="InterPro" id="IPR050299">
    <property type="entry name" value="YjjX_NTPase"/>
</dbReference>
<protein>
    <recommendedName>
        <fullName evidence="8">Inosine/xanthosine triphosphatase</fullName>
        <shortName evidence="8">ITPase/XTPase</shortName>
        <ecNumber evidence="8">3.6.1.73</ecNumber>
    </recommendedName>
    <alternativeName>
        <fullName evidence="8">Non-canonical purine NTP phosphatase</fullName>
    </alternativeName>
    <alternativeName>
        <fullName evidence="8">Non-standard purine NTP phosphatase</fullName>
    </alternativeName>
    <alternativeName>
        <fullName evidence="8">Nucleoside-triphosphate phosphatase</fullName>
        <shortName evidence="8">NTPase</shortName>
    </alternativeName>
</protein>
<dbReference type="PANTHER" id="PTHR34699">
    <property type="match status" value="1"/>
</dbReference>
<dbReference type="FunFam" id="3.90.950.10:FF:000002">
    <property type="entry name" value="Inosine/xanthosine triphosphatase"/>
    <property type="match status" value="1"/>
</dbReference>
<dbReference type="NCBIfam" id="TIGR00258">
    <property type="entry name" value="inosine/xanthosine triphosphatase"/>
    <property type="match status" value="1"/>
</dbReference>
<evidence type="ECO:0000256" key="2">
    <source>
        <dbReference type="ARBA" id="ARBA00022741"/>
    </source>
</evidence>
<dbReference type="GO" id="GO:0103023">
    <property type="term" value="F:ITPase activity"/>
    <property type="evidence" value="ECO:0007669"/>
    <property type="project" value="UniProtKB-EC"/>
</dbReference>
<dbReference type="Proteomes" id="UP000694232">
    <property type="component" value="Chromosome 1"/>
</dbReference>
<dbReference type="EMBL" id="CP076643">
    <property type="protein sequence ID" value="QXO17911.1"/>
    <property type="molecule type" value="Genomic_DNA"/>
</dbReference>
<evidence type="ECO:0000256" key="1">
    <source>
        <dbReference type="ARBA" id="ARBA00022723"/>
    </source>
</evidence>
<feature type="binding site" evidence="8">
    <location>
        <begin position="68"/>
        <end position="69"/>
    </location>
    <ligand>
        <name>substrate</name>
    </ligand>
</feature>
<dbReference type="InterPro" id="IPR026533">
    <property type="entry name" value="NTPase/PRRC1"/>
</dbReference>
<evidence type="ECO:0000256" key="3">
    <source>
        <dbReference type="ARBA" id="ARBA00022801"/>
    </source>
</evidence>
<dbReference type="GO" id="GO:0000166">
    <property type="term" value="F:nucleotide binding"/>
    <property type="evidence" value="ECO:0007669"/>
    <property type="project" value="UniProtKB-KW"/>
</dbReference>
<comment type="similarity">
    <text evidence="7 8">Belongs to the YjjX NTPase family.</text>
</comment>
<sequence>MHKVIIASLNPAKISAVESAFSSVFPAQAFSFTGVSVASEVADQPMSDAETKLGALNRVRNARQAVNDGDYYVGLEAGIEGGVTFAWMIIESGSRRGESRSASLMLPPQVLAKLADANELGDVMDEVFGTQNIKQQGGAIGLLTQHQLTRSSVYHQALILALIPFINPDHFPAGADISQTIAVIHSEPGV</sequence>
<evidence type="ECO:0000256" key="5">
    <source>
        <dbReference type="ARBA" id="ARBA00023080"/>
    </source>
</evidence>
<keyword evidence="1 8" id="KW-0479">Metal-binding</keyword>
<keyword evidence="3 8" id="KW-0378">Hydrolase</keyword>
<feature type="binding site" evidence="8">
    <location>
        <position position="68"/>
    </location>
    <ligand>
        <name>Mg(2+)</name>
        <dbReference type="ChEBI" id="CHEBI:18420"/>
    </ligand>
</feature>
<organism evidence="10 12">
    <name type="scientific">Vibrio ostreae</name>
    <dbReference type="NCBI Taxonomy" id="2841925"/>
    <lineage>
        <taxon>Bacteria</taxon>
        <taxon>Pseudomonadati</taxon>
        <taxon>Pseudomonadota</taxon>
        <taxon>Gammaproteobacteria</taxon>
        <taxon>Vibrionales</taxon>
        <taxon>Vibrionaceae</taxon>
        <taxon>Vibrio</taxon>
    </lineage>
</organism>
<dbReference type="GO" id="GO:0009117">
    <property type="term" value="P:nucleotide metabolic process"/>
    <property type="evidence" value="ECO:0007669"/>
    <property type="project" value="UniProtKB-KW"/>
</dbReference>
<name>A0A975YNU7_9VIBR</name>
<gene>
    <name evidence="10" type="primary">yjjX</name>
    <name evidence="11" type="ORF">KNV97_06295</name>
    <name evidence="10" type="ORF">KNV97_21710</name>
</gene>
<comment type="function">
    <text evidence="8">Phosphatase that hydrolyzes non-canonical purine nucleotides such as XTP and ITP to their respective diphosphate derivatives. Probably excludes non-canonical purines from DNA/RNA precursor pool, thus preventing their incorporation into DNA/RNA and avoiding chromosomal lesions.</text>
</comment>
<dbReference type="EC" id="3.6.1.73" evidence="8"/>
<proteinExistence type="inferred from homology"/>
<dbReference type="GO" id="GO:0006772">
    <property type="term" value="P:thiamine metabolic process"/>
    <property type="evidence" value="ECO:0007669"/>
    <property type="project" value="TreeGrafter"/>
</dbReference>
<evidence type="ECO:0000256" key="6">
    <source>
        <dbReference type="ARBA" id="ARBA00023211"/>
    </source>
</evidence>
<keyword evidence="4 8" id="KW-0460">Magnesium</keyword>
<dbReference type="NCBIfam" id="NF003459">
    <property type="entry name" value="PRK05074.1"/>
    <property type="match status" value="1"/>
</dbReference>
<comment type="subunit">
    <text evidence="8">Homodimer.</text>
</comment>
<accession>A0A975YNU7</accession>
<evidence type="ECO:0000256" key="7">
    <source>
        <dbReference type="ARBA" id="ARBA00060855"/>
    </source>
</evidence>
<keyword evidence="12" id="KW-1185">Reference proteome</keyword>
<reference evidence="10" key="1">
    <citation type="submission" date="2021-06" db="EMBL/GenBank/DDBJ databases">
        <title>Vibrio nov. sp., novel gut bacterium isolated from Yellow Sea oyster.</title>
        <authorList>
            <person name="Muhammad N."/>
            <person name="Nguyen T.H."/>
            <person name="Lee Y.-J."/>
            <person name="Ko J."/>
            <person name="Kim S.-G."/>
        </authorList>
    </citation>
    <scope>NUCLEOTIDE SEQUENCE</scope>
    <source>
        <strain evidence="10">OG9-811</strain>
    </source>
</reference>
<evidence type="ECO:0000313" key="12">
    <source>
        <dbReference type="Proteomes" id="UP000694232"/>
    </source>
</evidence>
<comment type="cofactor">
    <cofactor evidence="8">
        <name>Mg(2+)</name>
        <dbReference type="ChEBI" id="CHEBI:18420"/>
    </cofactor>
    <cofactor evidence="8">
        <name>Mn(2+)</name>
        <dbReference type="ChEBI" id="CHEBI:29035"/>
    </cofactor>
    <text evidence="8">Binds 1 divalent metal cation per subunit; can use either Mg(2+) or Mn(2+).</text>
</comment>
<dbReference type="GO" id="GO:0046872">
    <property type="term" value="F:metal ion binding"/>
    <property type="evidence" value="ECO:0007669"/>
    <property type="project" value="UniProtKB-KW"/>
</dbReference>